<reference evidence="3" key="1">
    <citation type="submission" date="2017-01" db="EMBL/GenBank/DDBJ databases">
        <title>Comparative genomics of anhydrobiosis in the tardigrade Hypsibius dujardini.</title>
        <authorList>
            <person name="Yoshida Y."/>
            <person name="Koutsovoulos G."/>
            <person name="Laetsch D."/>
            <person name="Stevens L."/>
            <person name="Kumar S."/>
            <person name="Horikawa D."/>
            <person name="Ishino K."/>
            <person name="Komine S."/>
            <person name="Tomita M."/>
            <person name="Blaxter M."/>
            <person name="Arakawa K."/>
        </authorList>
    </citation>
    <scope>NUCLEOTIDE SEQUENCE [LARGE SCALE GENOMIC DNA]</scope>
    <source>
        <strain evidence="3">Z151</strain>
    </source>
</reference>
<name>A0A1W0WB06_HYPEX</name>
<sequence length="294" mass="32901">MRKFLTLVTCIVICGLVGGLDADGLGDLNYETRSTTHNSHSEYDVTPGLPTRPVGSLANALFEEVLQRCFEQANPVFHFNEISPENCTSIATDSCGINRGKAFSDKCALNEPLYIVCDEGAGDFEAGYFLQRFGRLNVSRAVILELWGERGVTKEMFQPVADILVGLAVNEFHQIVVQFKFSTIASIEDNAFESLMYLRHITFEHGFDTSSTLSPGLRSHLSLLHCSREYKWLRDWLQLRPYLLAPKNQDVLYRLGGVRSAKHEKGSIFIPVDCATPRFIAESMDGPFSSLMEM</sequence>
<comment type="caution">
    <text evidence="2">The sequence shown here is derived from an EMBL/GenBank/DDBJ whole genome shotgun (WGS) entry which is preliminary data.</text>
</comment>
<proteinExistence type="predicted"/>
<feature type="chain" id="PRO_5013275059" evidence="1">
    <location>
        <begin position="23"/>
        <end position="294"/>
    </location>
</feature>
<keyword evidence="3" id="KW-1185">Reference proteome</keyword>
<dbReference type="Proteomes" id="UP000192578">
    <property type="component" value="Unassembled WGS sequence"/>
</dbReference>
<dbReference type="AlphaFoldDB" id="A0A1W0WB06"/>
<evidence type="ECO:0000313" key="2">
    <source>
        <dbReference type="EMBL" id="OQV12357.1"/>
    </source>
</evidence>
<keyword evidence="1" id="KW-0732">Signal</keyword>
<accession>A0A1W0WB06</accession>
<dbReference type="EMBL" id="MTYJ01000147">
    <property type="protein sequence ID" value="OQV12357.1"/>
    <property type="molecule type" value="Genomic_DNA"/>
</dbReference>
<feature type="signal peptide" evidence="1">
    <location>
        <begin position="1"/>
        <end position="22"/>
    </location>
</feature>
<protein>
    <submittedName>
        <fullName evidence="2">Uncharacterized protein</fullName>
    </submittedName>
</protein>
<evidence type="ECO:0000313" key="3">
    <source>
        <dbReference type="Proteomes" id="UP000192578"/>
    </source>
</evidence>
<dbReference type="OrthoDB" id="10677327at2759"/>
<organism evidence="2 3">
    <name type="scientific">Hypsibius exemplaris</name>
    <name type="common">Freshwater tardigrade</name>
    <dbReference type="NCBI Taxonomy" id="2072580"/>
    <lineage>
        <taxon>Eukaryota</taxon>
        <taxon>Metazoa</taxon>
        <taxon>Ecdysozoa</taxon>
        <taxon>Tardigrada</taxon>
        <taxon>Eutardigrada</taxon>
        <taxon>Parachela</taxon>
        <taxon>Hypsibioidea</taxon>
        <taxon>Hypsibiidae</taxon>
        <taxon>Hypsibius</taxon>
    </lineage>
</organism>
<gene>
    <name evidence="2" type="ORF">BV898_13385</name>
</gene>
<evidence type="ECO:0000256" key="1">
    <source>
        <dbReference type="SAM" id="SignalP"/>
    </source>
</evidence>